<gene>
    <name evidence="2" type="ORF">OG626_36655</name>
</gene>
<name>A0AAU3H4E8_9ACTN</name>
<reference evidence="2" key="1">
    <citation type="submission" date="2022-10" db="EMBL/GenBank/DDBJ databases">
        <title>The complete genomes of actinobacterial strains from the NBC collection.</title>
        <authorList>
            <person name="Joergensen T.S."/>
            <person name="Alvarez Arevalo M."/>
            <person name="Sterndorff E.B."/>
            <person name="Faurdal D."/>
            <person name="Vuksanovic O."/>
            <person name="Mourched A.-S."/>
            <person name="Charusanti P."/>
            <person name="Shaw S."/>
            <person name="Blin K."/>
            <person name="Weber T."/>
        </authorList>
    </citation>
    <scope>NUCLEOTIDE SEQUENCE</scope>
    <source>
        <strain evidence="2">NBC_01401</strain>
        <plasmid evidence="2">unnamed1</plasmid>
    </source>
</reference>
<dbReference type="GO" id="GO:0032259">
    <property type="term" value="P:methylation"/>
    <property type="evidence" value="ECO:0007669"/>
    <property type="project" value="UniProtKB-KW"/>
</dbReference>
<dbReference type="AlphaFoldDB" id="A0AAU3H4E8"/>
<protein>
    <submittedName>
        <fullName evidence="2">Class I SAM-dependent methyltransferase</fullName>
    </submittedName>
</protein>
<sequence>MIEDARRLHPECRFAVASATELDLGEASLGGVCSGGGHCSTPPRDVLPQALALFARALKPGGHFITATHVGDEDAAVRTEAYGGVPVRGPDSSVRGRSARPGPSGCCGQCSGEQRYGAGSGRRTGSRAGAAVAFAADYAERLDAAR</sequence>
<keyword evidence="2" id="KW-0808">Transferase</keyword>
<dbReference type="SUPFAM" id="SSF53335">
    <property type="entry name" value="S-adenosyl-L-methionine-dependent methyltransferases"/>
    <property type="match status" value="1"/>
</dbReference>
<organism evidence="2">
    <name type="scientific">Streptomyces sp. NBC_01401</name>
    <dbReference type="NCBI Taxonomy" id="2903854"/>
    <lineage>
        <taxon>Bacteria</taxon>
        <taxon>Bacillati</taxon>
        <taxon>Actinomycetota</taxon>
        <taxon>Actinomycetes</taxon>
        <taxon>Kitasatosporales</taxon>
        <taxon>Streptomycetaceae</taxon>
        <taxon>Streptomyces</taxon>
    </lineage>
</organism>
<geneLocation type="plasmid" evidence="2">
    <name>unnamed1</name>
</geneLocation>
<keyword evidence="2" id="KW-0489">Methyltransferase</keyword>
<dbReference type="GO" id="GO:0008168">
    <property type="term" value="F:methyltransferase activity"/>
    <property type="evidence" value="ECO:0007669"/>
    <property type="project" value="UniProtKB-KW"/>
</dbReference>
<dbReference type="InterPro" id="IPR029063">
    <property type="entry name" value="SAM-dependent_MTases_sf"/>
</dbReference>
<keyword evidence="2" id="KW-0614">Plasmid</keyword>
<dbReference type="RefSeq" id="WP_331762902.1">
    <property type="nucleotide sequence ID" value="NZ_CP109536.1"/>
</dbReference>
<feature type="region of interest" description="Disordered" evidence="1">
    <location>
        <begin position="83"/>
        <end position="103"/>
    </location>
</feature>
<dbReference type="EMBL" id="CP109536">
    <property type="protein sequence ID" value="WTZ00400.1"/>
    <property type="molecule type" value="Genomic_DNA"/>
</dbReference>
<evidence type="ECO:0000313" key="2">
    <source>
        <dbReference type="EMBL" id="WTZ00400.1"/>
    </source>
</evidence>
<dbReference type="Gene3D" id="3.40.50.150">
    <property type="entry name" value="Vaccinia Virus protein VP39"/>
    <property type="match status" value="1"/>
</dbReference>
<proteinExistence type="predicted"/>
<evidence type="ECO:0000256" key="1">
    <source>
        <dbReference type="SAM" id="MobiDB-lite"/>
    </source>
</evidence>
<accession>A0AAU3H4E8</accession>